<proteinExistence type="predicted"/>
<comment type="caution">
    <text evidence="2">The sequence shown here is derived from an EMBL/GenBank/DDBJ whole genome shotgun (WGS) entry which is preliminary data.</text>
</comment>
<dbReference type="EMBL" id="QBLH01003521">
    <property type="protein sequence ID" value="TGZ37658.1"/>
    <property type="molecule type" value="Genomic_DNA"/>
</dbReference>
<feature type="region of interest" description="Disordered" evidence="1">
    <location>
        <begin position="1"/>
        <end position="21"/>
    </location>
</feature>
<dbReference type="AlphaFoldDB" id="A0A4S2JTH6"/>
<reference evidence="2 3" key="1">
    <citation type="journal article" date="2019" name="Philos. Trans. R. Soc. Lond., B, Biol. Sci.">
        <title>Ant behaviour and brain gene expression of defending hosts depend on the ecological success of the intruding social parasite.</title>
        <authorList>
            <person name="Kaur R."/>
            <person name="Stoldt M."/>
            <person name="Jongepier E."/>
            <person name="Feldmeyer B."/>
            <person name="Menzel F."/>
            <person name="Bornberg-Bauer E."/>
            <person name="Foitzik S."/>
        </authorList>
    </citation>
    <scope>NUCLEOTIDE SEQUENCE [LARGE SCALE GENOMIC DNA]</scope>
    <source>
        <tissue evidence="2">Whole body</tissue>
    </source>
</reference>
<feature type="region of interest" description="Disordered" evidence="1">
    <location>
        <begin position="159"/>
        <end position="180"/>
    </location>
</feature>
<evidence type="ECO:0000313" key="3">
    <source>
        <dbReference type="Proteomes" id="UP000310200"/>
    </source>
</evidence>
<protein>
    <submittedName>
        <fullName evidence="2">Uncharacterized protein</fullName>
    </submittedName>
</protein>
<evidence type="ECO:0000256" key="1">
    <source>
        <dbReference type="SAM" id="MobiDB-lite"/>
    </source>
</evidence>
<accession>A0A4S2JTH6</accession>
<sequence>MRERKRTRERRERRERGKRGRGATVCSDALVGVIDIGIDTVLRGGLGHCLAKSSVGRTAKLGNENPQSARFATGFRFDRVICENFPRHDTAENGGGISGNLPECPAGNRKMNFMIDADDAHPAHSSFLNDSRRKKIAREKVSAYRETRRVQKTSSVIPDPINRESARSDAVPGRSPGVKIRVGRPGDGNWLLKFHDNRGKFYSLFVLATTALVANERREIADGSLSSAGYEGRQNRRVVRGRHFNARTVACGSRKSLFLPVVSSLGGRKSVQSTKLAITAISRIVCPEMQLREENHCLRFNTAERVENGERELARIHEGTDRRDCEQ</sequence>
<gene>
    <name evidence="2" type="ORF">DBV15_03353</name>
</gene>
<evidence type="ECO:0000313" key="2">
    <source>
        <dbReference type="EMBL" id="TGZ37658.1"/>
    </source>
</evidence>
<dbReference type="Proteomes" id="UP000310200">
    <property type="component" value="Unassembled WGS sequence"/>
</dbReference>
<name>A0A4S2JTH6_9HYME</name>
<organism evidence="2 3">
    <name type="scientific">Temnothorax longispinosus</name>
    <dbReference type="NCBI Taxonomy" id="300112"/>
    <lineage>
        <taxon>Eukaryota</taxon>
        <taxon>Metazoa</taxon>
        <taxon>Ecdysozoa</taxon>
        <taxon>Arthropoda</taxon>
        <taxon>Hexapoda</taxon>
        <taxon>Insecta</taxon>
        <taxon>Pterygota</taxon>
        <taxon>Neoptera</taxon>
        <taxon>Endopterygota</taxon>
        <taxon>Hymenoptera</taxon>
        <taxon>Apocrita</taxon>
        <taxon>Aculeata</taxon>
        <taxon>Formicoidea</taxon>
        <taxon>Formicidae</taxon>
        <taxon>Myrmicinae</taxon>
        <taxon>Temnothorax</taxon>
    </lineage>
</organism>
<keyword evidence="3" id="KW-1185">Reference proteome</keyword>